<gene>
    <name evidence="1" type="ORF">HHT355_2703</name>
</gene>
<dbReference type="AlphaFoldDB" id="A0A0H5SK42"/>
<evidence type="ECO:0000313" key="2">
    <source>
        <dbReference type="Proteomes" id="UP000236497"/>
    </source>
</evidence>
<name>A0A0H5SK42_HERHM</name>
<reference evidence="1 2" key="1">
    <citation type="submission" date="2015-06" db="EMBL/GenBank/DDBJ databases">
        <authorList>
            <person name="Wibberg Daniel"/>
        </authorList>
    </citation>
    <scope>NUCLEOTIDE SEQUENCE [LARGE SCALE GENOMIC DNA]</scope>
    <source>
        <strain evidence="1 2">T3/55T</strain>
    </source>
</reference>
<evidence type="ECO:0000313" key="1">
    <source>
        <dbReference type="EMBL" id="CRZ35884.1"/>
    </source>
</evidence>
<dbReference type="EMBL" id="CVTD020000029">
    <property type="protein sequence ID" value="CRZ35884.1"/>
    <property type="molecule type" value="Genomic_DNA"/>
</dbReference>
<dbReference type="Proteomes" id="UP000236497">
    <property type="component" value="Unassembled WGS sequence"/>
</dbReference>
<accession>A0A0H5SK42</accession>
<organism evidence="1 2">
    <name type="scientific">Herbinix hemicellulosilytica</name>
    <dbReference type="NCBI Taxonomy" id="1564487"/>
    <lineage>
        <taxon>Bacteria</taxon>
        <taxon>Bacillati</taxon>
        <taxon>Bacillota</taxon>
        <taxon>Clostridia</taxon>
        <taxon>Lachnospirales</taxon>
        <taxon>Lachnospiraceae</taxon>
        <taxon>Herbinix</taxon>
    </lineage>
</organism>
<protein>
    <submittedName>
        <fullName evidence="1">Uncharacterized protein</fullName>
    </submittedName>
</protein>
<proteinExistence type="predicted"/>
<keyword evidence="2" id="KW-1185">Reference proteome</keyword>
<dbReference type="RefSeq" id="WP_034843395.1">
    <property type="nucleotide sequence ID" value="NZ_CVTD020000029.1"/>
</dbReference>
<sequence>MVKVVNEFGDLVAVVKYNNDLDFWDGRNFSCGSTGRHLGITKLKDGRYVLIHGTDWQGERDYAEVVTDEEALDAIVSTGHTKLLEKKKFEPLKKLYEEKYLNQEVEEDD</sequence>